<feature type="region of interest" description="Disordered" evidence="1">
    <location>
        <begin position="542"/>
        <end position="637"/>
    </location>
</feature>
<dbReference type="PROSITE" id="PS50206">
    <property type="entry name" value="RHODANESE_3"/>
    <property type="match status" value="1"/>
</dbReference>
<evidence type="ECO:0000259" key="3">
    <source>
        <dbReference type="PROSITE" id="PS50206"/>
    </source>
</evidence>
<feature type="transmembrane region" description="Helical" evidence="2">
    <location>
        <begin position="307"/>
        <end position="326"/>
    </location>
</feature>
<gene>
    <name evidence="4" type="ordered locus">Bathy16g02040</name>
</gene>
<dbReference type="EMBL" id="FO082263">
    <property type="protein sequence ID" value="CCO20177.1"/>
    <property type="molecule type" value="Genomic_DNA"/>
</dbReference>
<keyword evidence="5" id="KW-1185">Reference proteome</keyword>
<feature type="compositionally biased region" description="Low complexity" evidence="1">
    <location>
        <begin position="602"/>
        <end position="623"/>
    </location>
</feature>
<dbReference type="InterPro" id="IPR027417">
    <property type="entry name" value="P-loop_NTPase"/>
</dbReference>
<dbReference type="AlphaFoldDB" id="K8EPH7"/>
<dbReference type="InterPro" id="IPR001763">
    <property type="entry name" value="Rhodanese-like_dom"/>
</dbReference>
<sequence length="1008" mass="115017">MTTTTRTSPPLLLGASSVRIVGREQKRERRRKINPSPPGVSAFFNNNAEKKKKKNDDDEDDEKRRGKAKKTIEYDQIRPGQGPNAPKFPEICEYLVSSNSNSSTVEGISPLAFRERYYDNDDEKGMKGLLWNKTSSDSKKNTYYLDLRQPLEHEDWQVPPFQGGCAYQIPSKNAFRRISGYALSIKGGLKERDEEFVKKVYETCNEDLSATVIVCDLKGGSIKKAQSSEASNRGVIDRSDSFAVRACYELVQAGFSDVKFIEGGFPGLIDDAGLPYTSEKFSDLLRNQSEGNRKLLMYAKLLPDPTILPGVLIQGGVFLIFGLAFYNVNGFGDYLSENVPAACSFLPIKSERKYQELYYTHTHAHLERERESIAGALAVKASDMEENEHLLPGSPFPREISSSKNKKKRGSSWFVKVLLVSLIILLSVLGTVGFLSNAVVTREDEHQTRTKMILMKFLSLGDAGGAQKAKEEKKAKNGFKIRVPFLRHHGSEKPRETSEKNVGPIEMAKRSLSKEHGNNEDLVKVMEENAKKRLLFKAAAEAREGPARGLDEDENIAGDGESVGGDEQRRVSSPRAVSVSSSAEDDDDDDSNKRSPREQQQRQRQQQQTNANTNTKKNVPKAKNTNKEVPNYKSQAEANLRMIPTSLFDLFKSKEYEEEEKEEKSYFENNAKCENVFTLGLEGVGHHAFQMGKDAFVKTLLREHLGNVEEKKKSGNTNNNKDIVEMHAREEDRMFIDNDDHFWNLILENKYDEIFKTFRKGCEEVAKKNGNEKTACYSTRSFSFPHKLGPFATGSGLDVNHAQRWDPRNPEHRKYLFDHGHPINILKYFEAAERNGCQVKFILLHRNIVETARSHKTWDQGLEKHLNVLKMFAEYIDVSLANLPSNSWRRVNYEDFWRPHEERDRIFQTLATDFLHWSSDAHESFMNSQFDLNVHPRKYKTNDKPPCDEVRELDRVQRNFFDRKLTSYSKREKHVTNLPLSHFFTESPNKALYEQCWEASKASLLGKQ</sequence>
<keyword evidence="2" id="KW-0472">Membrane</keyword>
<dbReference type="GeneID" id="19011292"/>
<dbReference type="OrthoDB" id="496335at2759"/>
<evidence type="ECO:0000256" key="2">
    <source>
        <dbReference type="SAM" id="Phobius"/>
    </source>
</evidence>
<keyword evidence="2" id="KW-1133">Transmembrane helix</keyword>
<feature type="compositionally biased region" description="Low complexity" evidence="1">
    <location>
        <begin position="571"/>
        <end position="582"/>
    </location>
</feature>
<reference evidence="4 5" key="1">
    <citation type="submission" date="2011-10" db="EMBL/GenBank/DDBJ databases">
        <authorList>
            <person name="Genoscope - CEA"/>
        </authorList>
    </citation>
    <scope>NUCLEOTIDE SEQUENCE [LARGE SCALE GENOMIC DNA]</scope>
    <source>
        <strain evidence="4 5">RCC 1105</strain>
    </source>
</reference>
<dbReference type="Proteomes" id="UP000198341">
    <property type="component" value="Chromosome 16"/>
</dbReference>
<feature type="compositionally biased region" description="Basic and acidic residues" evidence="1">
    <location>
        <begin position="591"/>
        <end position="601"/>
    </location>
</feature>
<dbReference type="SUPFAM" id="SSF52540">
    <property type="entry name" value="P-loop containing nucleoside triphosphate hydrolases"/>
    <property type="match status" value="1"/>
</dbReference>
<dbReference type="SUPFAM" id="SSF52821">
    <property type="entry name" value="Rhodanese/Cell cycle control phosphatase"/>
    <property type="match status" value="1"/>
</dbReference>
<evidence type="ECO:0000256" key="1">
    <source>
        <dbReference type="SAM" id="MobiDB-lite"/>
    </source>
</evidence>
<feature type="region of interest" description="Disordered" evidence="1">
    <location>
        <begin position="1"/>
        <end position="86"/>
    </location>
</feature>
<protein>
    <recommendedName>
        <fullName evidence="3">Rhodanese domain-containing protein</fullName>
    </recommendedName>
</protein>
<proteinExistence type="predicted"/>
<dbReference type="KEGG" id="bpg:Bathy16g02040"/>
<evidence type="ECO:0000313" key="5">
    <source>
        <dbReference type="Proteomes" id="UP000198341"/>
    </source>
</evidence>
<feature type="domain" description="Rhodanese" evidence="3">
    <location>
        <begin position="138"/>
        <end position="277"/>
    </location>
</feature>
<dbReference type="InterPro" id="IPR036873">
    <property type="entry name" value="Rhodanese-like_dom_sf"/>
</dbReference>
<organism evidence="4 5">
    <name type="scientific">Bathycoccus prasinos</name>
    <dbReference type="NCBI Taxonomy" id="41875"/>
    <lineage>
        <taxon>Eukaryota</taxon>
        <taxon>Viridiplantae</taxon>
        <taxon>Chlorophyta</taxon>
        <taxon>Mamiellophyceae</taxon>
        <taxon>Mamiellales</taxon>
        <taxon>Bathycoccaceae</taxon>
        <taxon>Bathycoccus</taxon>
    </lineage>
</organism>
<name>K8EPH7_9CHLO</name>
<keyword evidence="2" id="KW-0812">Transmembrane</keyword>
<feature type="transmembrane region" description="Helical" evidence="2">
    <location>
        <begin position="413"/>
        <end position="435"/>
    </location>
</feature>
<accession>K8EPH7</accession>
<evidence type="ECO:0000313" key="4">
    <source>
        <dbReference type="EMBL" id="CCO20177.1"/>
    </source>
</evidence>
<dbReference type="Gene3D" id="3.40.250.10">
    <property type="entry name" value="Rhodanese-like domain"/>
    <property type="match status" value="1"/>
</dbReference>
<dbReference type="Gene3D" id="3.40.50.300">
    <property type="entry name" value="P-loop containing nucleotide triphosphate hydrolases"/>
    <property type="match status" value="1"/>
</dbReference>
<dbReference type="RefSeq" id="XP_007508560.1">
    <property type="nucleotide sequence ID" value="XM_007508498.1"/>
</dbReference>
<dbReference type="STRING" id="41875.K8EPH7"/>